<dbReference type="GO" id="GO:0004843">
    <property type="term" value="F:cysteine-type deubiquitinase activity"/>
    <property type="evidence" value="ECO:0007669"/>
    <property type="project" value="InterPro"/>
</dbReference>
<dbReference type="OrthoDB" id="10261212at2759"/>
<proteinExistence type="predicted"/>
<feature type="compositionally biased region" description="Basic and acidic residues" evidence="1">
    <location>
        <begin position="845"/>
        <end position="857"/>
    </location>
</feature>
<evidence type="ECO:0000256" key="1">
    <source>
        <dbReference type="SAM" id="MobiDB-lite"/>
    </source>
</evidence>
<dbReference type="RefSeq" id="XP_024697234.1">
    <property type="nucleotide sequence ID" value="XM_024836411.1"/>
</dbReference>
<protein>
    <recommendedName>
        <fullName evidence="2">MINDY deubiquitinase domain-containing protein</fullName>
    </recommendedName>
</protein>
<feature type="compositionally biased region" description="Polar residues" evidence="1">
    <location>
        <begin position="116"/>
        <end position="135"/>
    </location>
</feature>
<keyword evidence="4" id="KW-1185">Reference proteome</keyword>
<feature type="region of interest" description="Disordered" evidence="1">
    <location>
        <begin position="112"/>
        <end position="222"/>
    </location>
</feature>
<comment type="caution">
    <text evidence="3">The sequence shown here is derived from an EMBL/GenBank/DDBJ whole genome shotgun (WGS) entry which is preliminary data.</text>
</comment>
<dbReference type="PANTHER" id="PTHR18063">
    <property type="entry name" value="NF-E2 INDUCIBLE PROTEIN"/>
    <property type="match status" value="1"/>
</dbReference>
<reference evidence="3" key="1">
    <citation type="submission" date="2016-12" db="EMBL/GenBank/DDBJ databases">
        <title>The genomes of Aspergillus section Nigri reveals drivers in fungal speciation.</title>
        <authorList>
            <consortium name="DOE Joint Genome Institute"/>
            <person name="Vesth T.C."/>
            <person name="Nybo J."/>
            <person name="Theobald S."/>
            <person name="Brandl J."/>
            <person name="Frisvad J.C."/>
            <person name="Nielsen K.F."/>
            <person name="Lyhne E.K."/>
            <person name="Kogle M.E."/>
            <person name="Kuo A."/>
            <person name="Riley R."/>
            <person name="Clum A."/>
            <person name="Nolan M."/>
            <person name="Lipzen A."/>
            <person name="Salamov A."/>
            <person name="Henrissat B."/>
            <person name="Wiebenga A."/>
            <person name="De vries R.P."/>
            <person name="Grigoriev I.V."/>
            <person name="Mortensen U.H."/>
            <person name="Andersen M.R."/>
            <person name="Baker S.E."/>
        </authorList>
    </citation>
    <scope>NUCLEOTIDE SEQUENCE</scope>
    <source>
        <strain evidence="3">IBT 28561</strain>
    </source>
</reference>
<name>A0A2I1DFK5_ASPC2</name>
<feature type="compositionally biased region" description="Basic and acidic residues" evidence="1">
    <location>
        <begin position="347"/>
        <end position="360"/>
    </location>
</feature>
<feature type="domain" description="MINDY deubiquitinase" evidence="2">
    <location>
        <begin position="400"/>
        <end position="679"/>
    </location>
</feature>
<organism evidence="3 4">
    <name type="scientific">Aspergillus campestris (strain IBT 28561)</name>
    <dbReference type="NCBI Taxonomy" id="1392248"/>
    <lineage>
        <taxon>Eukaryota</taxon>
        <taxon>Fungi</taxon>
        <taxon>Dikarya</taxon>
        <taxon>Ascomycota</taxon>
        <taxon>Pezizomycotina</taxon>
        <taxon>Eurotiomycetes</taxon>
        <taxon>Eurotiomycetidae</taxon>
        <taxon>Eurotiales</taxon>
        <taxon>Aspergillaceae</taxon>
        <taxon>Aspergillus</taxon>
        <taxon>Aspergillus subgen. Circumdati</taxon>
    </lineage>
</organism>
<accession>A0A2I1DFK5</accession>
<feature type="region of interest" description="Disordered" evidence="1">
    <location>
        <begin position="683"/>
        <end position="719"/>
    </location>
</feature>
<dbReference type="EMBL" id="MSFM01000001">
    <property type="protein sequence ID" value="PKY08640.1"/>
    <property type="molecule type" value="Genomic_DNA"/>
</dbReference>
<feature type="compositionally biased region" description="Polar residues" evidence="1">
    <location>
        <begin position="754"/>
        <end position="787"/>
    </location>
</feature>
<feature type="region of interest" description="Disordered" evidence="1">
    <location>
        <begin position="1"/>
        <end position="73"/>
    </location>
</feature>
<feature type="region of interest" description="Disordered" evidence="1">
    <location>
        <begin position="234"/>
        <end position="265"/>
    </location>
</feature>
<feature type="region of interest" description="Disordered" evidence="1">
    <location>
        <begin position="278"/>
        <end position="377"/>
    </location>
</feature>
<dbReference type="Pfam" id="PF04424">
    <property type="entry name" value="MINDY_DUB"/>
    <property type="match status" value="1"/>
</dbReference>
<evidence type="ECO:0000313" key="3">
    <source>
        <dbReference type="EMBL" id="PKY08640.1"/>
    </source>
</evidence>
<feature type="compositionally biased region" description="Polar residues" evidence="1">
    <location>
        <begin position="201"/>
        <end position="212"/>
    </location>
</feature>
<dbReference type="InterPro" id="IPR033979">
    <property type="entry name" value="MINDY_domain"/>
</dbReference>
<dbReference type="GO" id="GO:0005829">
    <property type="term" value="C:cytosol"/>
    <property type="evidence" value="ECO:0007669"/>
    <property type="project" value="TreeGrafter"/>
</dbReference>
<dbReference type="InterPro" id="IPR007518">
    <property type="entry name" value="MINDY"/>
</dbReference>
<dbReference type="PANTHER" id="PTHR18063:SF6">
    <property type="entry name" value="UBIQUITIN CARBOXYL-TERMINAL HYDROLASE"/>
    <property type="match status" value="1"/>
</dbReference>
<dbReference type="GO" id="GO:1990380">
    <property type="term" value="F:K48-linked deubiquitinase activity"/>
    <property type="evidence" value="ECO:0007669"/>
    <property type="project" value="InterPro"/>
</dbReference>
<dbReference type="GO" id="GO:0016807">
    <property type="term" value="F:cysteine-type carboxypeptidase activity"/>
    <property type="evidence" value="ECO:0007669"/>
    <property type="project" value="TreeGrafter"/>
</dbReference>
<dbReference type="VEuPathDB" id="FungiDB:P168DRAFT_286738"/>
<feature type="region of interest" description="Disordered" evidence="1">
    <location>
        <begin position="737"/>
        <end position="857"/>
    </location>
</feature>
<dbReference type="GeneID" id="36543935"/>
<dbReference type="GO" id="GO:0071108">
    <property type="term" value="P:protein K48-linked deubiquitination"/>
    <property type="evidence" value="ECO:0007669"/>
    <property type="project" value="TreeGrafter"/>
</dbReference>
<gene>
    <name evidence="3" type="ORF">P168DRAFT_286738</name>
</gene>
<feature type="compositionally biased region" description="Low complexity" evidence="1">
    <location>
        <begin position="307"/>
        <end position="322"/>
    </location>
</feature>
<dbReference type="AlphaFoldDB" id="A0A2I1DFK5"/>
<sequence>MVLRKRAPPHLSLLGQGNAPADLRSDPRLLAPKTAPTVKPASSSPPKRLTRPRRAQSSPHPHRVPSLQSVYSPDLRTSPAFNLMPLEQAQKSPIRNFPGDIPVPWMDELVERPGQSRPQSVDSTPRFNMENNTHNEGPVDERGGQGRVPSILVAGNQRKADDQQASAHAPDGEYVGQPPVQLQSNNPFLKGQPNHSDNRTSDAGSSFISQDGASGRLGQDEGYIPMTARISLVDESNSENQSATETSNATAQHQHPGQSQPPVDQVNNDQYIALPMSASDPLRPMSYDGQVSAYMTPPSGKLSPCDGSNTPATPSTPATGSSHVLVEFDQSLRSEPSPAEVPPPSYELDKQQEIHKDHGKAPSLPDRSVTGPSGAAVFQPRILPPLSEAEEKRQREQRSETYAIRHINWKDSTGKMRESPILIQNKNGPCPLLALVNTMVLRASENDPPPIVRALQTKEQISLGLLIEALFDELTTRLSPEDEFPDIEALSRFLTMLHSGMNVNPRLTLTWREALGSFEATDDIQLYGTFGVPLVHGWVAAPRSEADYALARLGQYHEDIQLLPFRKHELEDRVTRGESLSPEDEQVLKDIQTIEKFTDIENATQLSDFGLDHLAKKLAPGSFSILFRNDHFATLYKDPRYNRLFTLITDAGYSNHAEIVWESLVDVNGAVSEFYSGDFRSVDHSQSYSSPGASDPSGPRTSSTALKAPPPRKDGAPLTAQEQADADFAYALSLQYQEEEQERTAANRSRVRAPSTSTPQTNRGTSQSSDQGRRPTSTRQFFQPQRGNTEDDGPPPSYEQAAKSPEYSPERTPHLVPEIPSYTPYTRNQYGRRPASGAVGAGLPDRPRDRNKDCVVM</sequence>
<dbReference type="GO" id="GO:0071944">
    <property type="term" value="C:cell periphery"/>
    <property type="evidence" value="ECO:0007669"/>
    <property type="project" value="TreeGrafter"/>
</dbReference>
<dbReference type="Proteomes" id="UP000234254">
    <property type="component" value="Unassembled WGS sequence"/>
</dbReference>
<evidence type="ECO:0000313" key="4">
    <source>
        <dbReference type="Proteomes" id="UP000234254"/>
    </source>
</evidence>
<evidence type="ECO:0000259" key="2">
    <source>
        <dbReference type="Pfam" id="PF04424"/>
    </source>
</evidence>